<evidence type="ECO:0008006" key="4">
    <source>
        <dbReference type="Google" id="ProtNLM"/>
    </source>
</evidence>
<name>A0A9P7ULL6_9PEZI</name>
<evidence type="ECO:0000313" key="2">
    <source>
        <dbReference type="EMBL" id="KAG7055840.1"/>
    </source>
</evidence>
<organism evidence="2 3">
    <name type="scientific">Colletotrichum scovillei</name>
    <dbReference type="NCBI Taxonomy" id="1209932"/>
    <lineage>
        <taxon>Eukaryota</taxon>
        <taxon>Fungi</taxon>
        <taxon>Dikarya</taxon>
        <taxon>Ascomycota</taxon>
        <taxon>Pezizomycotina</taxon>
        <taxon>Sordariomycetes</taxon>
        <taxon>Hypocreomycetidae</taxon>
        <taxon>Glomerellales</taxon>
        <taxon>Glomerellaceae</taxon>
        <taxon>Colletotrichum</taxon>
        <taxon>Colletotrichum acutatum species complex</taxon>
    </lineage>
</organism>
<dbReference type="EMBL" id="JAESDN010000002">
    <property type="protein sequence ID" value="KAG7055840.1"/>
    <property type="molecule type" value="Genomic_DNA"/>
</dbReference>
<dbReference type="Proteomes" id="UP000699042">
    <property type="component" value="Unassembled WGS sequence"/>
</dbReference>
<gene>
    <name evidence="2" type="ORF">JMJ77_008291</name>
</gene>
<feature type="region of interest" description="Disordered" evidence="1">
    <location>
        <begin position="1"/>
        <end position="34"/>
    </location>
</feature>
<dbReference type="AlphaFoldDB" id="A0A9P7ULL6"/>
<accession>A0A9P7ULL6</accession>
<protein>
    <recommendedName>
        <fullName evidence="4">F-box domain-containing protein</fullName>
    </recommendedName>
</protein>
<reference evidence="2" key="1">
    <citation type="submission" date="2021-05" db="EMBL/GenBank/DDBJ databases">
        <title>Comparative genomics of three Colletotrichum scovillei strains and genetic complementation revealed genes involved fungal growth and virulence on chili pepper.</title>
        <authorList>
            <person name="Hsieh D.-K."/>
            <person name="Chuang S.-C."/>
            <person name="Chen C.-Y."/>
            <person name="Chao Y.-T."/>
            <person name="Lu M.-Y.J."/>
            <person name="Lee M.-H."/>
            <person name="Shih M.-C."/>
        </authorList>
    </citation>
    <scope>NUCLEOTIDE SEQUENCE</scope>
    <source>
        <strain evidence="2">Coll-153</strain>
    </source>
</reference>
<proteinExistence type="predicted"/>
<sequence length="470" mass="54029">MGSNEGQLLVEKQEDAEKQGPHHPDSDGAKHQTECSTTFALSGSQVARRLTLDGLLPEIQLQILRNLSDLDDLHAAICASPTLHKCYLSARRGLLYHHLGKTFRSHRIFVDAFAAYKPGILRESTSEDKLQLLEEFMGTYLNLQSDPEVFKAICTVDDLAGIARFYSLIVTSVLSWLLRLWGRHEARDCSISSASATERIRMIRGLYHFEIWCSYYGLGSINARLLPTTSNADMLRFLNKYLQPWEIEELSCIYWTVNRIDPNTQQIQAIYQALSTPKTFGLNEGPLSPAYECFFEALVTRGLERFYTICNCKDFKPQLIPQLQDDVSILLRNLKVQGIMVKGALDDEDEIIERQLDRGGFNRLDHVFKESIRGVEIIEMDRHIAQMERRELLYQEETEEGPPFGWVVLWAGTYSNCPGIFALTPNPLPTQQSFGYVFMDKKNVFEELERDLEQVSKWESFWPDPRDRWL</sequence>
<comment type="caution">
    <text evidence="2">The sequence shown here is derived from an EMBL/GenBank/DDBJ whole genome shotgun (WGS) entry which is preliminary data.</text>
</comment>
<evidence type="ECO:0000256" key="1">
    <source>
        <dbReference type="SAM" id="MobiDB-lite"/>
    </source>
</evidence>
<feature type="compositionally biased region" description="Basic and acidic residues" evidence="1">
    <location>
        <begin position="11"/>
        <end position="33"/>
    </location>
</feature>
<keyword evidence="3" id="KW-1185">Reference proteome</keyword>
<evidence type="ECO:0000313" key="3">
    <source>
        <dbReference type="Proteomes" id="UP000699042"/>
    </source>
</evidence>